<evidence type="ECO:0000256" key="6">
    <source>
        <dbReference type="SAM" id="Phobius"/>
    </source>
</evidence>
<name>A0A8J6Q5A0_9HYPH</name>
<keyword evidence="5 6" id="KW-0472">Membrane</keyword>
<comment type="subcellular location">
    <subcellularLocation>
        <location evidence="1">Cell membrane</location>
        <topology evidence="1">Multi-pass membrane protein</topology>
    </subcellularLocation>
</comment>
<comment type="caution">
    <text evidence="7">The sequence shown here is derived from an EMBL/GenBank/DDBJ whole genome shotgun (WGS) entry which is preliminary data.</text>
</comment>
<evidence type="ECO:0000256" key="4">
    <source>
        <dbReference type="ARBA" id="ARBA00022989"/>
    </source>
</evidence>
<dbReference type="GO" id="GO:0005886">
    <property type="term" value="C:plasma membrane"/>
    <property type="evidence" value="ECO:0007669"/>
    <property type="project" value="UniProtKB-SubCell"/>
</dbReference>
<feature type="transmembrane region" description="Helical" evidence="6">
    <location>
        <begin position="70"/>
        <end position="90"/>
    </location>
</feature>
<evidence type="ECO:0000256" key="3">
    <source>
        <dbReference type="ARBA" id="ARBA00022692"/>
    </source>
</evidence>
<keyword evidence="8" id="KW-1185">Reference proteome</keyword>
<dbReference type="PANTHER" id="PTHR30086:SF20">
    <property type="entry name" value="ARGININE EXPORTER PROTEIN ARGO-RELATED"/>
    <property type="match status" value="1"/>
</dbReference>
<accession>A0A8J6Q5A0</accession>
<protein>
    <submittedName>
        <fullName evidence="7">LysE family transporter</fullName>
    </submittedName>
</protein>
<feature type="transmembrane region" description="Helical" evidence="6">
    <location>
        <begin position="129"/>
        <end position="148"/>
    </location>
</feature>
<gene>
    <name evidence="7" type="ORF">ICI42_22010</name>
</gene>
<dbReference type="Pfam" id="PF01810">
    <property type="entry name" value="LysE"/>
    <property type="match status" value="1"/>
</dbReference>
<dbReference type="AlphaFoldDB" id="A0A8J6Q5A0"/>
<keyword evidence="3 6" id="KW-0812">Transmembrane</keyword>
<keyword evidence="4 6" id="KW-1133">Transmembrane helix</keyword>
<feature type="transmembrane region" description="Helical" evidence="6">
    <location>
        <begin position="6"/>
        <end position="28"/>
    </location>
</feature>
<evidence type="ECO:0000256" key="2">
    <source>
        <dbReference type="ARBA" id="ARBA00022475"/>
    </source>
</evidence>
<sequence>MSSEIAVVATTLGFYALAVASPGPNFALISRLALSGARRAAIGATLGLALAATFYAILTITGLSIALTRIGWLASLVQIAGGCYLIYLGVKAWLGARHTLSPESRGSAHDSAISGLRTGIIVNLSNPKVITFFLSLYAVTVPMGASLWTKLSLLTGGFLLEVVWYGLVIVLLSTPPARAIYDRAGQWIERAVGTALAAFGLRLISEKL</sequence>
<dbReference type="EMBL" id="JACVVX010000011">
    <property type="protein sequence ID" value="MBD0417320.1"/>
    <property type="molecule type" value="Genomic_DNA"/>
</dbReference>
<evidence type="ECO:0000313" key="7">
    <source>
        <dbReference type="EMBL" id="MBD0417320.1"/>
    </source>
</evidence>
<evidence type="ECO:0000256" key="1">
    <source>
        <dbReference type="ARBA" id="ARBA00004651"/>
    </source>
</evidence>
<dbReference type="InterPro" id="IPR001123">
    <property type="entry name" value="LeuE-type"/>
</dbReference>
<evidence type="ECO:0000313" key="8">
    <source>
        <dbReference type="Proteomes" id="UP000643405"/>
    </source>
</evidence>
<dbReference type="Proteomes" id="UP000643405">
    <property type="component" value="Unassembled WGS sequence"/>
</dbReference>
<feature type="transmembrane region" description="Helical" evidence="6">
    <location>
        <begin position="154"/>
        <end position="175"/>
    </location>
</feature>
<evidence type="ECO:0000256" key="5">
    <source>
        <dbReference type="ARBA" id="ARBA00023136"/>
    </source>
</evidence>
<dbReference type="GO" id="GO:0015171">
    <property type="term" value="F:amino acid transmembrane transporter activity"/>
    <property type="evidence" value="ECO:0007669"/>
    <property type="project" value="TreeGrafter"/>
</dbReference>
<proteinExistence type="predicted"/>
<reference evidence="7" key="1">
    <citation type="submission" date="2020-09" db="EMBL/GenBank/DDBJ databases">
        <title>Genome seq and assembly of Tianweitania sp.</title>
        <authorList>
            <person name="Chhetri G."/>
        </authorList>
    </citation>
    <scope>NUCLEOTIDE SEQUENCE</scope>
    <source>
        <strain evidence="7">Rool2</strain>
    </source>
</reference>
<feature type="transmembrane region" description="Helical" evidence="6">
    <location>
        <begin position="40"/>
        <end position="58"/>
    </location>
</feature>
<keyword evidence="2" id="KW-1003">Cell membrane</keyword>
<dbReference type="PANTHER" id="PTHR30086">
    <property type="entry name" value="ARGININE EXPORTER PROTEIN ARGO"/>
    <property type="match status" value="1"/>
</dbReference>
<organism evidence="7 8">
    <name type="scientific">Oryzicola mucosus</name>
    <dbReference type="NCBI Taxonomy" id="2767425"/>
    <lineage>
        <taxon>Bacteria</taxon>
        <taxon>Pseudomonadati</taxon>
        <taxon>Pseudomonadota</taxon>
        <taxon>Alphaproteobacteria</taxon>
        <taxon>Hyphomicrobiales</taxon>
        <taxon>Phyllobacteriaceae</taxon>
        <taxon>Oryzicola</taxon>
    </lineage>
</organism>
<dbReference type="RefSeq" id="WP_188166754.1">
    <property type="nucleotide sequence ID" value="NZ_JACVVX010000011.1"/>
</dbReference>